<dbReference type="PROSITE" id="PS50850">
    <property type="entry name" value="MFS"/>
    <property type="match status" value="1"/>
</dbReference>
<feature type="transmembrane region" description="Helical" evidence="7">
    <location>
        <begin position="338"/>
        <end position="365"/>
    </location>
</feature>
<dbReference type="PROSITE" id="PS00217">
    <property type="entry name" value="SUGAR_TRANSPORT_2"/>
    <property type="match status" value="1"/>
</dbReference>
<dbReference type="Pfam" id="PF00083">
    <property type="entry name" value="Sugar_tr"/>
    <property type="match status" value="1"/>
</dbReference>
<dbReference type="Gene3D" id="1.20.1250.20">
    <property type="entry name" value="MFS general substrate transporter like domains"/>
    <property type="match status" value="1"/>
</dbReference>
<evidence type="ECO:0000256" key="6">
    <source>
        <dbReference type="ARBA" id="ARBA00023136"/>
    </source>
</evidence>
<comment type="caution">
    <text evidence="9">The sequence shown here is derived from an EMBL/GenBank/DDBJ whole genome shotgun (WGS) entry which is preliminary data.</text>
</comment>
<keyword evidence="4 7" id="KW-0812">Transmembrane</keyword>
<feature type="transmembrane region" description="Helical" evidence="7">
    <location>
        <begin position="143"/>
        <end position="165"/>
    </location>
</feature>
<dbReference type="PANTHER" id="PTHR48023">
    <property type="entry name" value="D-XYLOSE-PROTON SYMPORTER-LIKE 2"/>
    <property type="match status" value="1"/>
</dbReference>
<feature type="transmembrane region" description="Helical" evidence="7">
    <location>
        <begin position="451"/>
        <end position="468"/>
    </location>
</feature>
<evidence type="ECO:0000256" key="4">
    <source>
        <dbReference type="ARBA" id="ARBA00022692"/>
    </source>
</evidence>
<organism evidence="9 10">
    <name type="scientific">Candida albicans</name>
    <name type="common">Yeast</name>
    <dbReference type="NCBI Taxonomy" id="5476"/>
    <lineage>
        <taxon>Eukaryota</taxon>
        <taxon>Fungi</taxon>
        <taxon>Dikarya</taxon>
        <taxon>Ascomycota</taxon>
        <taxon>Saccharomycotina</taxon>
        <taxon>Pichiomycetes</taxon>
        <taxon>Debaryomycetaceae</taxon>
        <taxon>Candida/Lodderomyces clade</taxon>
        <taxon>Candida</taxon>
    </lineage>
</organism>
<feature type="domain" description="Major facilitator superfamily (MFS) profile" evidence="8">
    <location>
        <begin position="16"/>
        <end position="475"/>
    </location>
</feature>
<dbReference type="InterPro" id="IPR020846">
    <property type="entry name" value="MFS_dom"/>
</dbReference>
<name>A0A8H6BXQ2_CANAX</name>
<evidence type="ECO:0000313" key="10">
    <source>
        <dbReference type="Proteomes" id="UP000536275"/>
    </source>
</evidence>
<evidence type="ECO:0000256" key="2">
    <source>
        <dbReference type="ARBA" id="ARBA00010992"/>
    </source>
</evidence>
<dbReference type="GO" id="GO:0016020">
    <property type="term" value="C:membrane"/>
    <property type="evidence" value="ECO:0007669"/>
    <property type="project" value="UniProtKB-SubCell"/>
</dbReference>
<evidence type="ECO:0000256" key="7">
    <source>
        <dbReference type="SAM" id="Phobius"/>
    </source>
</evidence>
<comment type="similarity">
    <text evidence="2">Belongs to the major facilitator superfamily. Sugar transporter (TC 2.A.1.1) family.</text>
</comment>
<dbReference type="GO" id="GO:1904659">
    <property type="term" value="P:D-glucose transmembrane transport"/>
    <property type="evidence" value="ECO:0007669"/>
    <property type="project" value="TreeGrafter"/>
</dbReference>
<dbReference type="InterPro" id="IPR005828">
    <property type="entry name" value="MFS_sugar_transport-like"/>
</dbReference>
<dbReference type="InterPro" id="IPR050820">
    <property type="entry name" value="MFS_Sugar_Transporter"/>
</dbReference>
<dbReference type="Proteomes" id="UP000536275">
    <property type="component" value="Unassembled WGS sequence"/>
</dbReference>
<protein>
    <submittedName>
        <fullName evidence="9">Sugar (And other) transporter family protein</fullName>
    </submittedName>
</protein>
<feature type="transmembrane region" description="Helical" evidence="7">
    <location>
        <begin position="385"/>
        <end position="411"/>
    </location>
</feature>
<dbReference type="SUPFAM" id="SSF103473">
    <property type="entry name" value="MFS general substrate transporter"/>
    <property type="match status" value="1"/>
</dbReference>
<keyword evidence="3" id="KW-0813">Transport</keyword>
<keyword evidence="6 7" id="KW-0472">Membrane</keyword>
<comment type="subcellular location">
    <subcellularLocation>
        <location evidence="1">Membrane</location>
        <topology evidence="1">Multi-pass membrane protein</topology>
    </subcellularLocation>
</comment>
<evidence type="ECO:0000256" key="5">
    <source>
        <dbReference type="ARBA" id="ARBA00022989"/>
    </source>
</evidence>
<evidence type="ECO:0000259" key="8">
    <source>
        <dbReference type="PROSITE" id="PS50850"/>
    </source>
</evidence>
<dbReference type="EMBL" id="JABWAD010000038">
    <property type="protein sequence ID" value="KAF6069306.1"/>
    <property type="molecule type" value="Genomic_DNA"/>
</dbReference>
<feature type="transmembrane region" description="Helical" evidence="7">
    <location>
        <begin position="114"/>
        <end position="131"/>
    </location>
</feature>
<proteinExistence type="inferred from homology"/>
<dbReference type="AlphaFoldDB" id="A0A8H6BXQ2"/>
<accession>A0A8H6BXQ2</accession>
<sequence length="603" mass="68496">MKGVKKIKKLYNYYAIGLIISLFSFVSGMELYSYLSVRQTSLFATLYREPTKFDINLLKSTNYLGAIAGSVIGGEISEHFGFIRSMESLSVIWIIGIIFAFISDTITMLIIGKIINGIAIGMAFVTIPIYQYEIIPVQNRGRILSIFIFSCALGNLFIYVIRLISERFLNESKYSRLFWAIEVIPLVFAATFIAFIPESPKWLAANCEWTSAADVLESIEVKNSSILKRRKTKEDRIRLGDKHYVIKKYSTGVCIKSCSINGLFGKKYIKEVCRGILLLFFVDFTSTSKILESLDYICQSCQIMGESLKTVTIFSLLMRVLFATAPILIIDMMRRKDVLVFGMFLTTIVIISYMILFLGFSIPIPKSEQPSLDWAMRVVFYPEKASVVLALTVFLDVVYYSMLVPTCWLYIIETFSTSSRIKGWVVIMSLHWLFEACTSLSFSFLMEELNGWLFLIISFICLGGLFFTTQLEETKGKFEFDPEFIMKESQYELSDDKTLSAQPANLKCFDESSSSNYVSSRGSKNIRDLTVPQDSNIKGKPFNSFKKSVKESNISKPIMNPWETPYGSMESFLNNEKLNQQPANASNGNVTVTKKLADAYNRL</sequence>
<feature type="transmembrane region" description="Helical" evidence="7">
    <location>
        <begin position="313"/>
        <end position="331"/>
    </location>
</feature>
<reference evidence="9 10" key="1">
    <citation type="submission" date="2020-03" db="EMBL/GenBank/DDBJ databases">
        <title>FDA dAtabase for Regulatory Grade micrObial Sequences (FDA-ARGOS): Supporting development and validation of Infectious Disease Dx tests.</title>
        <authorList>
            <person name="Campos J."/>
            <person name="Goldberg B."/>
            <person name="Tallon L."/>
            <person name="Sadzewicz L."/>
            <person name="Vavikolanu K."/>
            <person name="Mehta A."/>
            <person name="Aluvathingal J."/>
            <person name="Nadendla S."/>
            <person name="Nandy P."/>
            <person name="Geyer C."/>
            <person name="Yan Y."/>
            <person name="Sichtig H."/>
        </authorList>
    </citation>
    <scope>NUCLEOTIDE SEQUENCE [LARGE SCALE GENOMIC DNA]</scope>
    <source>
        <strain evidence="9 10">FDAARGOS_656</strain>
    </source>
</reference>
<dbReference type="InterPro" id="IPR005829">
    <property type="entry name" value="Sugar_transporter_CS"/>
</dbReference>
<dbReference type="FunFam" id="1.20.1250.20:FF:001258">
    <property type="entry name" value="High-affinity glucose transporter, putative"/>
    <property type="match status" value="1"/>
</dbReference>
<dbReference type="GO" id="GO:0022857">
    <property type="term" value="F:transmembrane transporter activity"/>
    <property type="evidence" value="ECO:0007669"/>
    <property type="project" value="InterPro"/>
</dbReference>
<keyword evidence="5 7" id="KW-1133">Transmembrane helix</keyword>
<feature type="transmembrane region" description="Helical" evidence="7">
    <location>
        <begin position="423"/>
        <end position="445"/>
    </location>
</feature>
<evidence type="ECO:0000256" key="1">
    <source>
        <dbReference type="ARBA" id="ARBA00004141"/>
    </source>
</evidence>
<feature type="transmembrane region" description="Helical" evidence="7">
    <location>
        <begin position="177"/>
        <end position="196"/>
    </location>
</feature>
<evidence type="ECO:0000256" key="3">
    <source>
        <dbReference type="ARBA" id="ARBA00022448"/>
    </source>
</evidence>
<dbReference type="PANTHER" id="PTHR48023:SF4">
    <property type="entry name" value="D-XYLOSE-PROTON SYMPORTER-LIKE 2"/>
    <property type="match status" value="1"/>
</dbReference>
<evidence type="ECO:0000313" key="9">
    <source>
        <dbReference type="EMBL" id="KAF6069306.1"/>
    </source>
</evidence>
<dbReference type="InterPro" id="IPR036259">
    <property type="entry name" value="MFS_trans_sf"/>
</dbReference>
<gene>
    <name evidence="9" type="ORF">FOB64_003278</name>
</gene>
<feature type="transmembrane region" description="Helical" evidence="7">
    <location>
        <begin position="82"/>
        <end position="102"/>
    </location>
</feature>
<feature type="transmembrane region" description="Helical" evidence="7">
    <location>
        <begin position="12"/>
        <end position="35"/>
    </location>
</feature>